<comment type="catalytic activity">
    <reaction evidence="1">
        <text>alpha-D-glucose 6-phosphate = beta-D-glucose 6-phosphate</text>
        <dbReference type="Rhea" id="RHEA:16249"/>
        <dbReference type="ChEBI" id="CHEBI:58225"/>
        <dbReference type="ChEBI" id="CHEBI:58247"/>
        <dbReference type="EC" id="5.1.3.15"/>
    </reaction>
</comment>
<dbReference type="CDD" id="cd09020">
    <property type="entry name" value="D-hex-6-P-epi_like"/>
    <property type="match status" value="1"/>
</dbReference>
<reference evidence="10" key="2">
    <citation type="submission" date="2020-06" db="EMBL/GenBank/DDBJ databases">
        <authorList>
            <person name="Sheffer M."/>
        </authorList>
    </citation>
    <scope>NUCLEOTIDE SEQUENCE</scope>
</reference>
<keyword evidence="7" id="KW-0413">Isomerase</keyword>
<evidence type="ECO:0000256" key="6">
    <source>
        <dbReference type="ARBA" id="ARBA00021023"/>
    </source>
</evidence>
<sequence length="334" mass="38583">MAQTVKLQKNYSSAVIHLFGATLTSWEPCGVEALFVSRESYFDNQKPIRGGVPVVFPQFGPWQYGPQHGFARRTKWSIKEGAGDNISDTVTLVLEDSDETRKIWDYKFRFEYTFTLKTNNEIKMEAFITNTDEKEFDFTFLLHTYIAVSNVKDSAVIGLQGCSYIDKVNDNTECVDLKEELRIYEVTDRVYKNTASVIKIKPISDDREMTIVKFNLPDTVVWNPWQVGAKTMKDFGDDEWKYMICVEAGYVHSPYILKPKQSYNASQILTVSKIDNKKDVQFEELIMLNTDSQTQTGLLEMVNNNENLWCEKGGKKTTRQQRMNVLQKRQTVQE</sequence>
<evidence type="ECO:0000313" key="11">
    <source>
        <dbReference type="Proteomes" id="UP000807504"/>
    </source>
</evidence>
<evidence type="ECO:0000313" key="10">
    <source>
        <dbReference type="EMBL" id="KAF8774079.1"/>
    </source>
</evidence>
<comment type="caution">
    <text evidence="10">The sequence shown here is derived from an EMBL/GenBank/DDBJ whole genome shotgun (WGS) entry which is preliminary data.</text>
</comment>
<gene>
    <name evidence="10" type="ORF">HNY73_016673</name>
</gene>
<evidence type="ECO:0000256" key="2">
    <source>
        <dbReference type="ARBA" id="ARBA00001712"/>
    </source>
</evidence>
<organism evidence="10 11">
    <name type="scientific">Argiope bruennichi</name>
    <name type="common">Wasp spider</name>
    <name type="synonym">Aranea bruennichi</name>
    <dbReference type="NCBI Taxonomy" id="94029"/>
    <lineage>
        <taxon>Eukaryota</taxon>
        <taxon>Metazoa</taxon>
        <taxon>Ecdysozoa</taxon>
        <taxon>Arthropoda</taxon>
        <taxon>Chelicerata</taxon>
        <taxon>Arachnida</taxon>
        <taxon>Araneae</taxon>
        <taxon>Araneomorphae</taxon>
        <taxon>Entelegynae</taxon>
        <taxon>Araneoidea</taxon>
        <taxon>Araneidae</taxon>
        <taxon>Argiope</taxon>
    </lineage>
</organism>
<dbReference type="SUPFAM" id="SSF74650">
    <property type="entry name" value="Galactose mutarotase-like"/>
    <property type="match status" value="1"/>
</dbReference>
<dbReference type="GO" id="GO:0030246">
    <property type="term" value="F:carbohydrate binding"/>
    <property type="evidence" value="ECO:0007669"/>
    <property type="project" value="InterPro"/>
</dbReference>
<keyword evidence="11" id="KW-1185">Reference proteome</keyword>
<dbReference type="Gene3D" id="2.70.98.10">
    <property type="match status" value="1"/>
</dbReference>
<dbReference type="GO" id="GO:0005975">
    <property type="term" value="P:carbohydrate metabolic process"/>
    <property type="evidence" value="ECO:0007669"/>
    <property type="project" value="InterPro"/>
</dbReference>
<dbReference type="GO" id="GO:0004034">
    <property type="term" value="F:aldose 1-epimerase activity"/>
    <property type="evidence" value="ECO:0007669"/>
    <property type="project" value="UniProtKB-EC"/>
</dbReference>
<dbReference type="PANTHER" id="PTHR11122">
    <property type="entry name" value="APOSPORY-ASSOCIATED PROTEIN C-RELATED"/>
    <property type="match status" value="1"/>
</dbReference>
<evidence type="ECO:0000256" key="3">
    <source>
        <dbReference type="ARBA" id="ARBA00004947"/>
    </source>
</evidence>
<comment type="similarity">
    <text evidence="4">Belongs to the glucose-6-phosphate 1-epimerase family.</text>
</comment>
<dbReference type="GO" id="GO:0047938">
    <property type="term" value="F:glucose-6-phosphate 1-epimerase activity"/>
    <property type="evidence" value="ECO:0007669"/>
    <property type="project" value="UniProtKB-EC"/>
</dbReference>
<evidence type="ECO:0000256" key="9">
    <source>
        <dbReference type="ARBA" id="ARBA00045743"/>
    </source>
</evidence>
<dbReference type="EC" id="5.1.3.15" evidence="5"/>
<evidence type="ECO:0000256" key="5">
    <source>
        <dbReference type="ARBA" id="ARBA00012083"/>
    </source>
</evidence>
<dbReference type="InterPro" id="IPR025532">
    <property type="entry name" value="G6P_1-epimerase"/>
</dbReference>
<reference evidence="10" key="1">
    <citation type="journal article" date="2020" name="bioRxiv">
        <title>Chromosome-level reference genome of the European wasp spider Argiope bruennichi: a resource for studies on range expansion and evolutionary adaptation.</title>
        <authorList>
            <person name="Sheffer M.M."/>
            <person name="Hoppe A."/>
            <person name="Krehenwinkel H."/>
            <person name="Uhl G."/>
            <person name="Kuss A.W."/>
            <person name="Jensen L."/>
            <person name="Jensen C."/>
            <person name="Gillespie R.G."/>
            <person name="Hoff K.J."/>
            <person name="Prost S."/>
        </authorList>
    </citation>
    <scope>NUCLEOTIDE SEQUENCE</scope>
</reference>
<dbReference type="PANTHER" id="PTHR11122:SF13">
    <property type="entry name" value="GLUCOSE-6-PHOSPHATE 1-EPIMERASE"/>
    <property type="match status" value="1"/>
</dbReference>
<comment type="pathway">
    <text evidence="3">Carbohydrate metabolism; galactose metabolism.</text>
</comment>
<dbReference type="Proteomes" id="UP000807504">
    <property type="component" value="Unassembled WGS sequence"/>
</dbReference>
<evidence type="ECO:0000256" key="7">
    <source>
        <dbReference type="ARBA" id="ARBA00023235"/>
    </source>
</evidence>
<evidence type="ECO:0000256" key="1">
    <source>
        <dbReference type="ARBA" id="ARBA00001096"/>
    </source>
</evidence>
<dbReference type="AlphaFoldDB" id="A0A8T0EPH2"/>
<dbReference type="InterPro" id="IPR011013">
    <property type="entry name" value="Gal_mutarotase_sf_dom"/>
</dbReference>
<name>A0A8T0EPH2_ARGBR</name>
<dbReference type="InterPro" id="IPR008183">
    <property type="entry name" value="Aldose_1/G6P_1-epimerase"/>
</dbReference>
<evidence type="ECO:0000256" key="4">
    <source>
        <dbReference type="ARBA" id="ARBA00005866"/>
    </source>
</evidence>
<comment type="catalytic activity">
    <reaction evidence="2">
        <text>alpha-D-galactose = beta-D-galactose</text>
        <dbReference type="Rhea" id="RHEA:28675"/>
        <dbReference type="ChEBI" id="CHEBI:27667"/>
        <dbReference type="ChEBI" id="CHEBI:28061"/>
        <dbReference type="EC" id="5.1.3.3"/>
    </reaction>
    <physiologicalReaction direction="right-to-left" evidence="2">
        <dbReference type="Rhea" id="RHEA:28677"/>
    </physiologicalReaction>
</comment>
<comment type="function">
    <text evidence="9">Mutarotase that catalyzes the interconversion of beta-D-galactose and alpha-D-galactose during galactose metabolism. Beta-D-galactose is metabolized in the liver into glucose 1-phosphate, the primary metabolic fuel, by the action of four enzymes that constitute the Leloir pathway: GALM, GALK1 (galactokinase), GALT (galactose-1-phosphate uridylyltransferase) and GALE (UDP-galactose-4'-epimerase). Involved in the maintenance of the equilibrium between the beta- and alpha-anomers of galactose, therefore ensuring a sufficient supply of the alpha-anomer for GALK1. Also active on D-glucose although shows a preference for galactose over glucose.</text>
</comment>
<protein>
    <recommendedName>
        <fullName evidence="6">Galactose mutarotase</fullName>
        <ecNumber evidence="5">5.1.3.15</ecNumber>
    </recommendedName>
    <alternativeName>
        <fullName evidence="8">Aldose 1-epimerase</fullName>
    </alternativeName>
</protein>
<dbReference type="InterPro" id="IPR014718">
    <property type="entry name" value="GH-type_carb-bd"/>
</dbReference>
<proteinExistence type="inferred from homology"/>
<dbReference type="EMBL" id="JABXBU010002227">
    <property type="protein sequence ID" value="KAF8774079.1"/>
    <property type="molecule type" value="Genomic_DNA"/>
</dbReference>
<dbReference type="GO" id="GO:0005737">
    <property type="term" value="C:cytoplasm"/>
    <property type="evidence" value="ECO:0007669"/>
    <property type="project" value="TreeGrafter"/>
</dbReference>
<evidence type="ECO:0000256" key="8">
    <source>
        <dbReference type="ARBA" id="ARBA00032729"/>
    </source>
</evidence>
<accession>A0A8T0EPH2</accession>
<dbReference type="Pfam" id="PF01263">
    <property type="entry name" value="Aldose_epim"/>
    <property type="match status" value="1"/>
</dbReference>